<protein>
    <recommendedName>
        <fullName evidence="11">Bifunctional protein FolD</fullName>
    </recommendedName>
    <domain>
        <recommendedName>
            <fullName evidence="11">Methylenetetrahydrofolate dehydrogenase</fullName>
            <ecNumber evidence="11">1.5.1.5</ecNumber>
        </recommendedName>
    </domain>
    <domain>
        <recommendedName>
            <fullName evidence="11">Methenyltetrahydrofolate cyclohydrolase</fullName>
            <ecNumber evidence="11">3.5.4.9</ecNumber>
        </recommendedName>
    </domain>
</protein>
<comment type="catalytic activity">
    <reaction evidence="11">
        <text>(6R)-5,10-methenyltetrahydrofolate + H2O = (6R)-10-formyltetrahydrofolate + H(+)</text>
        <dbReference type="Rhea" id="RHEA:23700"/>
        <dbReference type="ChEBI" id="CHEBI:15377"/>
        <dbReference type="ChEBI" id="CHEBI:15378"/>
        <dbReference type="ChEBI" id="CHEBI:57455"/>
        <dbReference type="ChEBI" id="CHEBI:195366"/>
        <dbReference type="EC" id="3.5.4.9"/>
    </reaction>
</comment>
<dbReference type="CDD" id="cd01080">
    <property type="entry name" value="NAD_bind_m-THF_DH_Cyclohyd"/>
    <property type="match status" value="1"/>
</dbReference>
<dbReference type="InterPro" id="IPR036291">
    <property type="entry name" value="NAD(P)-bd_dom_sf"/>
</dbReference>
<dbReference type="Gene3D" id="3.40.50.10860">
    <property type="entry name" value="Leucine Dehydrogenase, chain A, domain 1"/>
    <property type="match status" value="1"/>
</dbReference>
<comment type="pathway">
    <text evidence="1 11">One-carbon metabolism; tetrahydrofolate interconversion.</text>
</comment>
<evidence type="ECO:0000256" key="3">
    <source>
        <dbReference type="ARBA" id="ARBA00022605"/>
    </source>
</evidence>
<comment type="caution">
    <text evidence="11">Lacks conserved residue(s) required for the propagation of feature annotation.</text>
</comment>
<evidence type="ECO:0000256" key="2">
    <source>
        <dbReference type="ARBA" id="ARBA00022563"/>
    </source>
</evidence>
<evidence type="ECO:0000256" key="7">
    <source>
        <dbReference type="ARBA" id="ARBA00023002"/>
    </source>
</evidence>
<keyword evidence="3 11" id="KW-0028">Amino-acid biosynthesis</keyword>
<keyword evidence="9 11" id="KW-0486">Methionine biosynthesis</keyword>
<evidence type="ECO:0000256" key="5">
    <source>
        <dbReference type="ARBA" id="ARBA00022801"/>
    </source>
</evidence>
<evidence type="ECO:0000256" key="1">
    <source>
        <dbReference type="ARBA" id="ARBA00004777"/>
    </source>
</evidence>
<evidence type="ECO:0000256" key="9">
    <source>
        <dbReference type="ARBA" id="ARBA00023167"/>
    </source>
</evidence>
<dbReference type="PANTHER" id="PTHR48099:SF5">
    <property type="entry name" value="C-1-TETRAHYDROFOLATE SYNTHASE, CYTOPLASMIC"/>
    <property type="match status" value="1"/>
</dbReference>
<dbReference type="Pfam" id="PF02882">
    <property type="entry name" value="THF_DHG_CYH_C"/>
    <property type="match status" value="1"/>
</dbReference>
<keyword evidence="15" id="KW-1185">Reference proteome</keyword>
<comment type="function">
    <text evidence="11">Catalyzes the oxidation of 5,10-methylenetetrahydrofolate to 5,10-methenyltetrahydrofolate and then the hydrolysis of 5,10-methenyltetrahydrofolate to 10-formyltetrahydrofolate.</text>
</comment>
<reference evidence="14 15" key="1">
    <citation type="submission" date="2021-01" db="EMBL/GenBank/DDBJ databases">
        <title>Genome public.</title>
        <authorList>
            <person name="Liu C."/>
            <person name="Sun Q."/>
        </authorList>
    </citation>
    <scope>NUCLEOTIDE SEQUENCE [LARGE SCALE GENOMIC DNA]</scope>
    <source>
        <strain evidence="14 15">YIM B02515</strain>
    </source>
</reference>
<feature type="binding site" evidence="11">
    <location>
        <begin position="165"/>
        <end position="167"/>
    </location>
    <ligand>
        <name>NADP(+)</name>
        <dbReference type="ChEBI" id="CHEBI:58349"/>
    </ligand>
</feature>
<evidence type="ECO:0000259" key="13">
    <source>
        <dbReference type="Pfam" id="PF02882"/>
    </source>
</evidence>
<keyword evidence="10 11" id="KW-0511">Multifunctional enzyme</keyword>
<dbReference type="InterPro" id="IPR020631">
    <property type="entry name" value="THF_DH/CycHdrlase_NAD-bd_dom"/>
</dbReference>
<dbReference type="EC" id="1.5.1.5" evidence="11"/>
<dbReference type="PRINTS" id="PR00085">
    <property type="entry name" value="THFDHDRGNASE"/>
</dbReference>
<keyword evidence="7 11" id="KW-0560">Oxidoreductase</keyword>
<evidence type="ECO:0000256" key="4">
    <source>
        <dbReference type="ARBA" id="ARBA00022755"/>
    </source>
</evidence>
<evidence type="ECO:0000259" key="12">
    <source>
        <dbReference type="Pfam" id="PF00763"/>
    </source>
</evidence>
<dbReference type="EC" id="3.5.4.9" evidence="11"/>
<dbReference type="InterPro" id="IPR020630">
    <property type="entry name" value="THF_DH/CycHdrlase_cat_dom"/>
</dbReference>
<evidence type="ECO:0000256" key="8">
    <source>
        <dbReference type="ARBA" id="ARBA00023102"/>
    </source>
</evidence>
<evidence type="ECO:0000313" key="15">
    <source>
        <dbReference type="Proteomes" id="UP000632377"/>
    </source>
</evidence>
<comment type="subunit">
    <text evidence="11">Homodimer.</text>
</comment>
<keyword evidence="5 11" id="KW-0378">Hydrolase</keyword>
<dbReference type="RefSeq" id="WP_202750648.1">
    <property type="nucleotide sequence ID" value="NZ_JAESWC010000018.1"/>
</dbReference>
<evidence type="ECO:0000256" key="10">
    <source>
        <dbReference type="ARBA" id="ARBA00023268"/>
    </source>
</evidence>
<dbReference type="Gene3D" id="3.40.50.720">
    <property type="entry name" value="NAD(P)-binding Rossmann-like Domain"/>
    <property type="match status" value="1"/>
</dbReference>
<dbReference type="Pfam" id="PF00763">
    <property type="entry name" value="THF_DHG_CYH"/>
    <property type="match status" value="1"/>
</dbReference>
<accession>A0ABS1TEW3</accession>
<organism evidence="14 15">
    <name type="scientific">Clostridium rhizosphaerae</name>
    <dbReference type="NCBI Taxonomy" id="2803861"/>
    <lineage>
        <taxon>Bacteria</taxon>
        <taxon>Bacillati</taxon>
        <taxon>Bacillota</taxon>
        <taxon>Clostridia</taxon>
        <taxon>Eubacteriales</taxon>
        <taxon>Clostridiaceae</taxon>
        <taxon>Clostridium</taxon>
    </lineage>
</organism>
<comment type="caution">
    <text evidence="14">The sequence shown here is derived from an EMBL/GenBank/DDBJ whole genome shotgun (WGS) entry which is preliminary data.</text>
</comment>
<dbReference type="PANTHER" id="PTHR48099">
    <property type="entry name" value="C-1-TETRAHYDROFOLATE SYNTHASE, CYTOPLASMIC-RELATED"/>
    <property type="match status" value="1"/>
</dbReference>
<evidence type="ECO:0000313" key="14">
    <source>
        <dbReference type="EMBL" id="MBL4937907.1"/>
    </source>
</evidence>
<evidence type="ECO:0000256" key="6">
    <source>
        <dbReference type="ARBA" id="ARBA00022857"/>
    </source>
</evidence>
<evidence type="ECO:0000256" key="11">
    <source>
        <dbReference type="HAMAP-Rule" id="MF_01576"/>
    </source>
</evidence>
<comment type="similarity">
    <text evidence="11">Belongs to the tetrahydrofolate dehydrogenase/cyclohydrolase family.</text>
</comment>
<keyword evidence="4 11" id="KW-0658">Purine biosynthesis</keyword>
<comment type="catalytic activity">
    <reaction evidence="11">
        <text>(6R)-5,10-methylene-5,6,7,8-tetrahydrofolate + NADP(+) = (6R)-5,10-methenyltetrahydrofolate + NADPH</text>
        <dbReference type="Rhea" id="RHEA:22812"/>
        <dbReference type="ChEBI" id="CHEBI:15636"/>
        <dbReference type="ChEBI" id="CHEBI:57455"/>
        <dbReference type="ChEBI" id="CHEBI:57783"/>
        <dbReference type="ChEBI" id="CHEBI:58349"/>
        <dbReference type="EC" id="1.5.1.5"/>
    </reaction>
</comment>
<dbReference type="SUPFAM" id="SSF53223">
    <property type="entry name" value="Aminoacid dehydrogenase-like, N-terminal domain"/>
    <property type="match status" value="1"/>
</dbReference>
<sequence>MGMVIDGKAVAKKYKEEIIEFTEERKNNSLRVPCLATILVGEDGGSLSYANNQKKLCEQLGVINRQVITESSVTEDRLINIIEELNNDCTVDGIIIQLPLPGHINEKSVTSCISRKKDVDGLTDINTGKFYKGEECFVPCTPQSIINLIKSTGCEIKGKHAVVIGRSNIVGKPAAQLLLNDSATVTICHSKTANLKEICKTADILVCALGKPGFITKEYIREGAVVIDVGTTVVDGKLKGDVCFDEVIDTAGFLTPVPGGVGALTTTMLIKNTCEAMIKNVH</sequence>
<feature type="domain" description="Tetrahydrofolate dehydrogenase/cyclohydrolase catalytic" evidence="12">
    <location>
        <begin position="5"/>
        <end position="120"/>
    </location>
</feature>
<proteinExistence type="inferred from homology"/>
<dbReference type="NCBIfam" id="NF010769">
    <property type="entry name" value="PRK14172.1"/>
    <property type="match status" value="1"/>
</dbReference>
<keyword evidence="2 11" id="KW-0554">One-carbon metabolism</keyword>
<gene>
    <name evidence="11" type="primary">folD</name>
    <name evidence="14" type="ORF">JK636_19545</name>
</gene>
<name>A0ABS1TEW3_9CLOT</name>
<keyword evidence="6 11" id="KW-0521">NADP</keyword>
<dbReference type="Proteomes" id="UP000632377">
    <property type="component" value="Unassembled WGS sequence"/>
</dbReference>
<keyword evidence="8 11" id="KW-0368">Histidine biosynthesis</keyword>
<dbReference type="HAMAP" id="MF_01576">
    <property type="entry name" value="THF_DHG_CYH"/>
    <property type="match status" value="1"/>
</dbReference>
<feature type="binding site" evidence="11">
    <location>
        <position position="231"/>
    </location>
    <ligand>
        <name>NADP(+)</name>
        <dbReference type="ChEBI" id="CHEBI:58349"/>
    </ligand>
</feature>
<feature type="domain" description="Tetrahydrofolate dehydrogenase/cyclohydrolase NAD(P)-binding" evidence="13">
    <location>
        <begin position="139"/>
        <end position="279"/>
    </location>
</feature>
<dbReference type="EMBL" id="JAESWC010000018">
    <property type="protein sequence ID" value="MBL4937907.1"/>
    <property type="molecule type" value="Genomic_DNA"/>
</dbReference>
<dbReference type="SUPFAM" id="SSF51735">
    <property type="entry name" value="NAD(P)-binding Rossmann-fold domains"/>
    <property type="match status" value="1"/>
</dbReference>
<dbReference type="InterPro" id="IPR000672">
    <property type="entry name" value="THF_DH/CycHdrlase"/>
</dbReference>
<dbReference type="InterPro" id="IPR046346">
    <property type="entry name" value="Aminoacid_DH-like_N_sf"/>
</dbReference>